<evidence type="ECO:0000313" key="3">
    <source>
        <dbReference type="Proteomes" id="UP000653411"/>
    </source>
</evidence>
<evidence type="ECO:0000256" key="1">
    <source>
        <dbReference type="SAM" id="MobiDB-lite"/>
    </source>
</evidence>
<keyword evidence="3" id="KW-1185">Reference proteome</keyword>
<dbReference type="Proteomes" id="UP000653411">
    <property type="component" value="Unassembled WGS sequence"/>
</dbReference>
<dbReference type="Gene3D" id="3.50.30.40">
    <property type="entry name" value="Ribonuclease E inhibitor RraA/RraA-like"/>
    <property type="match status" value="1"/>
</dbReference>
<reference evidence="2" key="1">
    <citation type="journal article" date="2014" name="Int. J. Syst. Evol. Microbiol.">
        <title>Complete genome sequence of Corynebacterium casei LMG S-19264T (=DSM 44701T), isolated from a smear-ripened cheese.</title>
        <authorList>
            <consortium name="US DOE Joint Genome Institute (JGI-PGF)"/>
            <person name="Walter F."/>
            <person name="Albersmeier A."/>
            <person name="Kalinowski J."/>
            <person name="Ruckert C."/>
        </authorList>
    </citation>
    <scope>NUCLEOTIDE SEQUENCE</scope>
    <source>
        <strain evidence="2">CGMCC 4.7110</strain>
    </source>
</reference>
<comment type="caution">
    <text evidence="2">The sequence shown here is derived from an EMBL/GenBank/DDBJ whole genome shotgun (WGS) entry which is preliminary data.</text>
</comment>
<name>A0A917XJW2_9ACTN</name>
<accession>A0A917XJW2</accession>
<dbReference type="Pfam" id="PF03737">
    <property type="entry name" value="RraA-like"/>
    <property type="match status" value="1"/>
</dbReference>
<evidence type="ECO:0000313" key="2">
    <source>
        <dbReference type="EMBL" id="GGN32051.1"/>
    </source>
</evidence>
<feature type="region of interest" description="Disordered" evidence="1">
    <location>
        <begin position="151"/>
        <end position="174"/>
    </location>
</feature>
<dbReference type="RefSeq" id="WP_189266941.1">
    <property type="nucleotide sequence ID" value="NZ_BMML01000020.1"/>
</dbReference>
<feature type="region of interest" description="Disordered" evidence="1">
    <location>
        <begin position="83"/>
        <end position="109"/>
    </location>
</feature>
<sequence length="174" mass="18108">MTGNDLARDHSSATLSEASGLSVALSPEIRSLWAGARLCGSAFTVQGAGGDNLALHHAVLRAPSGSVLVADLGGARFGHWGRDPHGGRRWSPPPSPATQGFPGVRRRPARRVRRSNDFCTAWIVAQGEAVVIVGVVDSYAPKGGSVEIAMAQRRRSSGPVPSPRSPLGAGRGFL</sequence>
<reference evidence="2" key="2">
    <citation type="submission" date="2020-09" db="EMBL/GenBank/DDBJ databases">
        <authorList>
            <person name="Sun Q."/>
            <person name="Zhou Y."/>
        </authorList>
    </citation>
    <scope>NUCLEOTIDE SEQUENCE</scope>
    <source>
        <strain evidence="2">CGMCC 4.7110</strain>
    </source>
</reference>
<dbReference type="AlphaFoldDB" id="A0A917XJW2"/>
<dbReference type="InterPro" id="IPR005493">
    <property type="entry name" value="RraA/RraA-like"/>
</dbReference>
<gene>
    <name evidence="2" type="ORF">GCM10011578_070430</name>
</gene>
<dbReference type="InterPro" id="IPR036704">
    <property type="entry name" value="RraA/RraA-like_sf"/>
</dbReference>
<dbReference type="EMBL" id="BMML01000020">
    <property type="protein sequence ID" value="GGN32051.1"/>
    <property type="molecule type" value="Genomic_DNA"/>
</dbReference>
<organism evidence="2 3">
    <name type="scientific">Streptomyces fuscichromogenes</name>
    <dbReference type="NCBI Taxonomy" id="1324013"/>
    <lineage>
        <taxon>Bacteria</taxon>
        <taxon>Bacillati</taxon>
        <taxon>Actinomycetota</taxon>
        <taxon>Actinomycetes</taxon>
        <taxon>Kitasatosporales</taxon>
        <taxon>Streptomycetaceae</taxon>
        <taxon>Streptomyces</taxon>
    </lineage>
</organism>
<dbReference type="SUPFAM" id="SSF89562">
    <property type="entry name" value="RraA-like"/>
    <property type="match status" value="1"/>
</dbReference>
<proteinExistence type="predicted"/>
<protein>
    <submittedName>
        <fullName evidence="2">Uncharacterized protein</fullName>
    </submittedName>
</protein>